<evidence type="ECO:0000313" key="2">
    <source>
        <dbReference type="Proteomes" id="UP001141806"/>
    </source>
</evidence>
<gene>
    <name evidence="1" type="ORF">NE237_016466</name>
</gene>
<accession>A0A9Q0HI68</accession>
<keyword evidence="2" id="KW-1185">Reference proteome</keyword>
<comment type="caution">
    <text evidence="1">The sequence shown here is derived from an EMBL/GenBank/DDBJ whole genome shotgun (WGS) entry which is preliminary data.</text>
</comment>
<dbReference type="AlphaFoldDB" id="A0A9Q0HI68"/>
<protein>
    <submittedName>
        <fullName evidence="1">Uncharacterized protein</fullName>
    </submittedName>
</protein>
<proteinExistence type="predicted"/>
<reference evidence="1" key="1">
    <citation type="journal article" date="2023" name="Plant J.">
        <title>The genome of the king protea, Protea cynaroides.</title>
        <authorList>
            <person name="Chang J."/>
            <person name="Duong T.A."/>
            <person name="Schoeman C."/>
            <person name="Ma X."/>
            <person name="Roodt D."/>
            <person name="Barker N."/>
            <person name="Li Z."/>
            <person name="Van de Peer Y."/>
            <person name="Mizrachi E."/>
        </authorList>
    </citation>
    <scope>NUCLEOTIDE SEQUENCE</scope>
    <source>
        <tissue evidence="1">Young leaves</tissue>
    </source>
</reference>
<sequence length="177" mass="19042">MEGTSSSQTSCLSTVSSPIFPMKINMFTKVPYSDYELPNDHTKHVWKIKNSLNNPNSVSAAEAALSCWQADNAYQNFLLESIAQKQGSLQSLVNNWPGGSSTGTGIDFGRGGGGKAAGTREKRELLCGQSSLAPSLNLAEEGRCAKVEKDRIHCHRRFCSTAAAGGLIAIFPNFLDK</sequence>
<organism evidence="1 2">
    <name type="scientific">Protea cynaroides</name>
    <dbReference type="NCBI Taxonomy" id="273540"/>
    <lineage>
        <taxon>Eukaryota</taxon>
        <taxon>Viridiplantae</taxon>
        <taxon>Streptophyta</taxon>
        <taxon>Embryophyta</taxon>
        <taxon>Tracheophyta</taxon>
        <taxon>Spermatophyta</taxon>
        <taxon>Magnoliopsida</taxon>
        <taxon>Proteales</taxon>
        <taxon>Proteaceae</taxon>
        <taxon>Protea</taxon>
    </lineage>
</organism>
<evidence type="ECO:0000313" key="1">
    <source>
        <dbReference type="EMBL" id="KAJ4964617.1"/>
    </source>
</evidence>
<dbReference type="Proteomes" id="UP001141806">
    <property type="component" value="Unassembled WGS sequence"/>
</dbReference>
<name>A0A9Q0HI68_9MAGN</name>
<dbReference type="EMBL" id="JAMYWD010000007">
    <property type="protein sequence ID" value="KAJ4964617.1"/>
    <property type="molecule type" value="Genomic_DNA"/>
</dbReference>